<evidence type="ECO:0000313" key="2">
    <source>
        <dbReference type="EMBL" id="QIK72509.1"/>
    </source>
</evidence>
<evidence type="ECO:0000256" key="1">
    <source>
        <dbReference type="SAM" id="MobiDB-lite"/>
    </source>
</evidence>
<accession>A0A6G7Y721</accession>
<protein>
    <submittedName>
        <fullName evidence="2">Gfo/Idh/MocA family oxidoreductase</fullName>
    </submittedName>
</protein>
<feature type="region of interest" description="Disordered" evidence="1">
    <location>
        <begin position="280"/>
        <end position="365"/>
    </location>
</feature>
<reference evidence="2 3" key="1">
    <citation type="submission" date="2020-03" db="EMBL/GenBank/DDBJ databases">
        <title>Propioniciclava sp. nov., isolated from Hydrophilus acuminatus.</title>
        <authorList>
            <person name="Hyun D.-W."/>
            <person name="Bae J.-W."/>
        </authorList>
    </citation>
    <scope>NUCLEOTIDE SEQUENCE [LARGE SCALE GENOMIC DNA]</scope>
    <source>
        <strain evidence="2 3">HDW11</strain>
    </source>
</reference>
<feature type="compositionally biased region" description="Low complexity" evidence="1">
    <location>
        <begin position="353"/>
        <end position="365"/>
    </location>
</feature>
<dbReference type="RefSeq" id="WP_166233583.1">
    <property type="nucleotide sequence ID" value="NZ_CP049865.1"/>
</dbReference>
<evidence type="ECO:0000313" key="3">
    <source>
        <dbReference type="Proteomes" id="UP000501058"/>
    </source>
</evidence>
<dbReference type="Proteomes" id="UP000501058">
    <property type="component" value="Chromosome"/>
</dbReference>
<name>A0A6G7Y721_9ACTN</name>
<dbReference type="AlphaFoldDB" id="A0A6G7Y721"/>
<dbReference type="SUPFAM" id="SSF51735">
    <property type="entry name" value="NAD(P)-binding Rossmann-fold domains"/>
    <property type="match status" value="1"/>
</dbReference>
<dbReference type="InterPro" id="IPR036291">
    <property type="entry name" value="NAD(P)-bd_dom_sf"/>
</dbReference>
<feature type="compositionally biased region" description="Low complexity" evidence="1">
    <location>
        <begin position="319"/>
        <end position="328"/>
    </location>
</feature>
<proteinExistence type="predicted"/>
<dbReference type="KEGG" id="prv:G7070_09810"/>
<sequence>MTTFVMVGWGYRSRAWWEAAQGIGAECVGMVVRTPRDTPVPAYHSLPEALAKTGAKLVVASVSWDQTPVIARQAVEAGVGVLLETPAAGNTEGLEALWRDVGASGLVQVAEQYPRYPSHAARLAVTASGVIGTPTQVQVSSTQTYHAVALMRAHLGLPMGAARVTAASVTAPALQPLSRAGWTGKTEPEDTTTRHAVFDFGDGRSGVYDFSDQQTRNLLRFRRLAVRGTLGELDGDDVVRWGGPETILTGRIERRQTGYDLDMSGFDSEHLSYEGRCCGATRGPATTGPTTRSPPRRCCATRWRGPTAEPRNRIRSPRAARTPRSASRSSRRSRRSAPWRCPPAPGPAEGRQPSVSSTAPVAPSW</sequence>
<keyword evidence="3" id="KW-1185">Reference proteome</keyword>
<feature type="compositionally biased region" description="Low complexity" evidence="1">
    <location>
        <begin position="280"/>
        <end position="302"/>
    </location>
</feature>
<dbReference type="Gene3D" id="3.40.50.720">
    <property type="entry name" value="NAD(P)-binding Rossmann-like Domain"/>
    <property type="match status" value="1"/>
</dbReference>
<organism evidence="2 3">
    <name type="scientific">Propioniciclava coleopterorum</name>
    <dbReference type="NCBI Taxonomy" id="2714937"/>
    <lineage>
        <taxon>Bacteria</taxon>
        <taxon>Bacillati</taxon>
        <taxon>Actinomycetota</taxon>
        <taxon>Actinomycetes</taxon>
        <taxon>Propionibacteriales</taxon>
        <taxon>Propionibacteriaceae</taxon>
        <taxon>Propioniciclava</taxon>
    </lineage>
</organism>
<gene>
    <name evidence="2" type="ORF">G7070_09810</name>
</gene>
<dbReference type="EMBL" id="CP049865">
    <property type="protein sequence ID" value="QIK72509.1"/>
    <property type="molecule type" value="Genomic_DNA"/>
</dbReference>